<evidence type="ECO:0000256" key="1">
    <source>
        <dbReference type="ARBA" id="ARBA00001913"/>
    </source>
</evidence>
<dbReference type="GO" id="GO:0006516">
    <property type="term" value="P:glycoprotein catabolic process"/>
    <property type="evidence" value="ECO:0007669"/>
    <property type="project" value="TreeGrafter"/>
</dbReference>
<keyword evidence="4" id="KW-0732">Signal</keyword>
<dbReference type="GO" id="GO:0030246">
    <property type="term" value="F:carbohydrate binding"/>
    <property type="evidence" value="ECO:0007669"/>
    <property type="project" value="InterPro"/>
</dbReference>
<sequence>MKKILMALLLISSTATAQNLTQYVDPTIGSGGHGHVFVGANVPFGLVELGPTSLPQQWDWCSGYHVSDSTAIGFSHTHLSGTGIGDLFDVTMMPVVGRPAYARGEETDPKSGLWSYIERSTQVVRPGYYKGKLLRYGITAELTATQRVGMHRYTFPQSTDAAIVIDLMNGGCWDKATEVHMEQDEGGISGYRYSTGWAKNQKIFFHVKFNKRIDGVETTADGHYARINFQTGDGEKVLAKVSLSPTSVAGAKANMAAELPGWDFDATAKAADKAWNDELSRVVITTDDAQQRRIFYTAMYHEMIAPNVFCDVNGDYRGSDDMVRQNTDEGEAFTNYTTYSLWDTYRAQHPLMTLIHSDRMPDFINTMLHIYREQGKLPVWHLMANETDCMVGNPGVAVVGDAVMKDIEGLDQQLAFEAMKTSAMLDERGLKEYRERGYIAVEDGNENVSRTLEYALADWAVAQAAKKLGKTDDYNYFLKRSKSYTNVFDKKKKFMRGRHADGTFRTTFDPFVSSHEQDDFTEGNAWQYTWLVPHDIDGLVSLFGNKKALIAKLDSLFVVTGDLGKNASPDISGLIGQYAHGNEPSHHIVYFYTMLGEPWKTADLVRQINTTLYHDQPDGLSGNEDVGQMSAWYILSSLGFYQVEPAGGRYVLGSPLFNRADLRVKGGTFTIIAKDNSPENHYIQSVKLNGKRLKKYWVDYADIARGGTLEIQMGKEKTKWY</sequence>
<dbReference type="InterPro" id="IPR012939">
    <property type="entry name" value="Glyco_hydro_92"/>
</dbReference>
<evidence type="ECO:0000259" key="5">
    <source>
        <dbReference type="Pfam" id="PF07971"/>
    </source>
</evidence>
<dbReference type="Proteomes" id="UP000249375">
    <property type="component" value="Chromosome"/>
</dbReference>
<feature type="domain" description="Glycosyl hydrolase family 92 N-terminal" evidence="6">
    <location>
        <begin position="23"/>
        <end position="244"/>
    </location>
</feature>
<dbReference type="Pfam" id="PF17678">
    <property type="entry name" value="Glyco_hydro_92N"/>
    <property type="match status" value="1"/>
</dbReference>
<name>A0A5P8E7P8_9BACT</name>
<comment type="subunit">
    <text evidence="2">Monomer.</text>
</comment>
<feature type="signal peptide" evidence="4">
    <location>
        <begin position="1"/>
        <end position="17"/>
    </location>
</feature>
<dbReference type="GO" id="GO:0005975">
    <property type="term" value="P:carbohydrate metabolic process"/>
    <property type="evidence" value="ECO:0007669"/>
    <property type="project" value="InterPro"/>
</dbReference>
<reference evidence="7 8" key="1">
    <citation type="submission" date="2018-11" db="EMBL/GenBank/DDBJ databases">
        <authorList>
            <person name="Na S.W."/>
            <person name="Baik M."/>
        </authorList>
    </citation>
    <scope>NUCLEOTIDE SEQUENCE [LARGE SCALE GENOMIC DNA]</scope>
    <source>
        <strain evidence="7 8">E39</strain>
    </source>
</reference>
<evidence type="ECO:0000256" key="2">
    <source>
        <dbReference type="ARBA" id="ARBA00011245"/>
    </source>
</evidence>
<keyword evidence="7" id="KW-0378">Hydrolase</keyword>
<dbReference type="Gene3D" id="1.20.1610.10">
    <property type="entry name" value="alpha-1,2-mannosidases domains"/>
    <property type="match status" value="1"/>
</dbReference>
<dbReference type="SUPFAM" id="SSF48208">
    <property type="entry name" value="Six-hairpin glycosidases"/>
    <property type="match status" value="1"/>
</dbReference>
<accession>A0A5P8E7P8</accession>
<proteinExistence type="predicted"/>
<evidence type="ECO:0000259" key="6">
    <source>
        <dbReference type="Pfam" id="PF17678"/>
    </source>
</evidence>
<dbReference type="InterPro" id="IPR008928">
    <property type="entry name" value="6-hairpin_glycosidase_sf"/>
</dbReference>
<dbReference type="OrthoDB" id="9762711at2"/>
<evidence type="ECO:0000256" key="4">
    <source>
        <dbReference type="SAM" id="SignalP"/>
    </source>
</evidence>
<dbReference type="EMBL" id="CP033459">
    <property type="protein sequence ID" value="QFQ12976.1"/>
    <property type="molecule type" value="Genomic_DNA"/>
</dbReference>
<dbReference type="InterPro" id="IPR041371">
    <property type="entry name" value="GH92_N"/>
</dbReference>
<evidence type="ECO:0000313" key="7">
    <source>
        <dbReference type="EMBL" id="QFQ12976.1"/>
    </source>
</evidence>
<dbReference type="InterPro" id="IPR005887">
    <property type="entry name" value="GH92_a_mannosidase_put"/>
</dbReference>
<feature type="domain" description="Glycosyl hydrolase family 92" evidence="5">
    <location>
        <begin position="250"/>
        <end position="715"/>
    </location>
</feature>
<dbReference type="Pfam" id="PF07971">
    <property type="entry name" value="Glyco_hydro_92"/>
    <property type="match status" value="1"/>
</dbReference>
<dbReference type="GO" id="GO:0000224">
    <property type="term" value="F:peptide-N4-(N-acetyl-beta-glucosaminyl)asparagine amidase activity"/>
    <property type="evidence" value="ECO:0007669"/>
    <property type="project" value="TreeGrafter"/>
</dbReference>
<dbReference type="PANTHER" id="PTHR12143:SF39">
    <property type="entry name" value="SECRETED PROTEIN"/>
    <property type="match status" value="1"/>
</dbReference>
<dbReference type="Gene3D" id="1.20.1050.60">
    <property type="entry name" value="alpha-1,2-mannosidase"/>
    <property type="match status" value="1"/>
</dbReference>
<dbReference type="RefSeq" id="WP_111898044.1">
    <property type="nucleotide sequence ID" value="NZ_CP033459.1"/>
</dbReference>
<evidence type="ECO:0000313" key="8">
    <source>
        <dbReference type="Proteomes" id="UP000249375"/>
    </source>
</evidence>
<dbReference type="InterPro" id="IPR014718">
    <property type="entry name" value="GH-type_carb-bd"/>
</dbReference>
<keyword evidence="3" id="KW-0106">Calcium</keyword>
<evidence type="ECO:0000256" key="3">
    <source>
        <dbReference type="ARBA" id="ARBA00022837"/>
    </source>
</evidence>
<keyword evidence="8" id="KW-1185">Reference proteome</keyword>
<organism evidence="7 8">
    <name type="scientific">Pseudoprevotella muciniphila</name>
    <dbReference type="NCBI Taxonomy" id="2133944"/>
    <lineage>
        <taxon>Bacteria</taxon>
        <taxon>Pseudomonadati</taxon>
        <taxon>Bacteroidota</taxon>
        <taxon>Bacteroidia</taxon>
        <taxon>Bacteroidales</taxon>
        <taxon>Prevotellaceae</taxon>
        <taxon>Pseudoprevotella</taxon>
    </lineage>
</organism>
<dbReference type="PANTHER" id="PTHR12143">
    <property type="entry name" value="PEPTIDE N-GLYCANASE PNGASE -RELATED"/>
    <property type="match status" value="1"/>
</dbReference>
<protein>
    <submittedName>
        <fullName evidence="7">Glycoside hydrolase family 92 protein</fullName>
    </submittedName>
</protein>
<dbReference type="NCBIfam" id="TIGR01180">
    <property type="entry name" value="aman2_put"/>
    <property type="match status" value="1"/>
</dbReference>
<dbReference type="GO" id="GO:0005829">
    <property type="term" value="C:cytosol"/>
    <property type="evidence" value="ECO:0007669"/>
    <property type="project" value="TreeGrafter"/>
</dbReference>
<dbReference type="AlphaFoldDB" id="A0A5P8E7P8"/>
<dbReference type="Gene3D" id="2.70.98.10">
    <property type="match status" value="1"/>
</dbReference>
<dbReference type="KEGG" id="alq:C7Y71_008065"/>
<comment type="cofactor">
    <cofactor evidence="1">
        <name>Ca(2+)</name>
        <dbReference type="ChEBI" id="CHEBI:29108"/>
    </cofactor>
</comment>
<dbReference type="FunFam" id="3.30.2080.10:FF:000001">
    <property type="entry name" value="Alpha-1,2-mannosidase subfamily"/>
    <property type="match status" value="1"/>
</dbReference>
<dbReference type="InterPro" id="IPR050883">
    <property type="entry name" value="PNGase"/>
</dbReference>
<dbReference type="Gene3D" id="3.30.2080.10">
    <property type="entry name" value="GH92 mannosidase domain"/>
    <property type="match status" value="1"/>
</dbReference>
<gene>
    <name evidence="7" type="ORF">C7Y71_008065</name>
</gene>
<feature type="chain" id="PRO_5024360736" evidence="4">
    <location>
        <begin position="18"/>
        <end position="721"/>
    </location>
</feature>